<dbReference type="Proteomes" id="UP000321830">
    <property type="component" value="Unassembled WGS sequence"/>
</dbReference>
<protein>
    <submittedName>
        <fullName evidence="1">Uncharacterized protein</fullName>
    </submittedName>
</protein>
<sequence>MALLSKEMNLSFLNSYAVTFFLDKIFINEQPKRFDSINYFTESVVEECNLPSFKC</sequence>
<reference evidence="1 2" key="1">
    <citation type="submission" date="2019-07" db="EMBL/GenBank/DDBJ databases">
        <title>Whole genome shotgun sequence of Enterococcus villorum NBRC 100699.</title>
        <authorList>
            <person name="Hosoyama A."/>
            <person name="Uohara A."/>
            <person name="Ohji S."/>
            <person name="Ichikawa N."/>
        </authorList>
    </citation>
    <scope>NUCLEOTIDE SEQUENCE [LARGE SCALE GENOMIC DNA]</scope>
    <source>
        <strain evidence="1 2">NBRC 100699</strain>
    </source>
</reference>
<name>A0A511J4A1_9ENTE</name>
<gene>
    <name evidence="1" type="ORF">EVI01_18700</name>
</gene>
<evidence type="ECO:0000313" key="2">
    <source>
        <dbReference type="Proteomes" id="UP000321830"/>
    </source>
</evidence>
<organism evidence="1 2">
    <name type="scientific">Enterococcus villorum</name>
    <dbReference type="NCBI Taxonomy" id="112904"/>
    <lineage>
        <taxon>Bacteria</taxon>
        <taxon>Bacillati</taxon>
        <taxon>Bacillota</taxon>
        <taxon>Bacilli</taxon>
        <taxon>Lactobacillales</taxon>
        <taxon>Enterococcaceae</taxon>
        <taxon>Enterococcus</taxon>
    </lineage>
</organism>
<evidence type="ECO:0000313" key="1">
    <source>
        <dbReference type="EMBL" id="GEL92533.1"/>
    </source>
</evidence>
<accession>A0A511J4A1</accession>
<comment type="caution">
    <text evidence="1">The sequence shown here is derived from an EMBL/GenBank/DDBJ whole genome shotgun (WGS) entry which is preliminary data.</text>
</comment>
<dbReference type="AlphaFoldDB" id="A0A511J4A1"/>
<dbReference type="EMBL" id="BJWF01000025">
    <property type="protein sequence ID" value="GEL92533.1"/>
    <property type="molecule type" value="Genomic_DNA"/>
</dbReference>
<proteinExistence type="predicted"/>